<evidence type="ECO:0000313" key="2">
    <source>
        <dbReference type="EMBL" id="RKE99033.1"/>
    </source>
</evidence>
<feature type="transmembrane region" description="Helical" evidence="1">
    <location>
        <begin position="46"/>
        <end position="67"/>
    </location>
</feature>
<name>A0A420DXT5_9FLAO</name>
<keyword evidence="1" id="KW-1133">Transmembrane helix</keyword>
<keyword evidence="3" id="KW-1185">Reference proteome</keyword>
<evidence type="ECO:0000313" key="3">
    <source>
        <dbReference type="Proteomes" id="UP000284892"/>
    </source>
</evidence>
<feature type="transmembrane region" description="Helical" evidence="1">
    <location>
        <begin position="118"/>
        <end position="140"/>
    </location>
</feature>
<keyword evidence="1" id="KW-0472">Membrane</keyword>
<accession>A0A420DXT5</accession>
<feature type="transmembrane region" description="Helical" evidence="1">
    <location>
        <begin position="79"/>
        <end position="98"/>
    </location>
</feature>
<organism evidence="2 3">
    <name type="scientific">Ichthyenterobacterium magnum</name>
    <dbReference type="NCBI Taxonomy" id="1230530"/>
    <lineage>
        <taxon>Bacteria</taxon>
        <taxon>Pseudomonadati</taxon>
        <taxon>Bacteroidota</taxon>
        <taxon>Flavobacteriia</taxon>
        <taxon>Flavobacteriales</taxon>
        <taxon>Flavobacteriaceae</taxon>
        <taxon>Ichthyenterobacterium</taxon>
    </lineage>
</organism>
<gene>
    <name evidence="2" type="ORF">BXY80_1134</name>
</gene>
<keyword evidence="1" id="KW-0812">Transmembrane</keyword>
<dbReference type="RefSeq" id="WP_245977163.1">
    <property type="nucleotide sequence ID" value="NZ_RAQJ01000001.1"/>
</dbReference>
<protein>
    <submittedName>
        <fullName evidence="2">Uncharacterized protein</fullName>
    </submittedName>
</protein>
<dbReference type="Proteomes" id="UP000284892">
    <property type="component" value="Unassembled WGS sequence"/>
</dbReference>
<feature type="transmembrane region" description="Helical" evidence="1">
    <location>
        <begin position="5"/>
        <end position="26"/>
    </location>
</feature>
<comment type="caution">
    <text evidence="2">The sequence shown here is derived from an EMBL/GenBank/DDBJ whole genome shotgun (WGS) entry which is preliminary data.</text>
</comment>
<sequence length="148" mass="15355">MIYKILKIILAVLGLAGIVSLISIVSKGDDAIKAAAVDGDTAIVEPLAMIAYVILFVAIAFVVIFVIKNLLTNTSSLKSTLIGLGAFLAVLLLAYVLSGGDPRAYFENGIQVSDGTSHMVGAGLVAFYVLAVLASVSILLSGVKKMIK</sequence>
<proteinExistence type="predicted"/>
<evidence type="ECO:0000256" key="1">
    <source>
        <dbReference type="SAM" id="Phobius"/>
    </source>
</evidence>
<reference evidence="2 3" key="1">
    <citation type="submission" date="2018-09" db="EMBL/GenBank/DDBJ databases">
        <title>Genomic Encyclopedia of Archaeal and Bacterial Type Strains, Phase II (KMG-II): from individual species to whole genera.</title>
        <authorList>
            <person name="Goeker M."/>
        </authorList>
    </citation>
    <scope>NUCLEOTIDE SEQUENCE [LARGE SCALE GENOMIC DNA]</scope>
    <source>
        <strain evidence="2 3">DSM 26283</strain>
    </source>
</reference>
<dbReference type="AlphaFoldDB" id="A0A420DXT5"/>
<dbReference type="EMBL" id="RAQJ01000001">
    <property type="protein sequence ID" value="RKE99033.1"/>
    <property type="molecule type" value="Genomic_DNA"/>
</dbReference>